<keyword evidence="1" id="KW-1133">Transmembrane helix</keyword>
<sequence>MAEILISCGRILGEVARFVIYMVFWSTATLGALGTGAIFFAASPTWQGKVVGAILCTVGYVAFAHIAVKSYNE</sequence>
<gene>
    <name evidence="2" type="ORF">A2561_04400</name>
</gene>
<feature type="transmembrane region" description="Helical" evidence="1">
    <location>
        <begin position="18"/>
        <end position="42"/>
    </location>
</feature>
<evidence type="ECO:0000313" key="2">
    <source>
        <dbReference type="EMBL" id="OGZ87814.1"/>
    </source>
</evidence>
<protein>
    <submittedName>
        <fullName evidence="2">Uncharacterized protein</fullName>
    </submittedName>
</protein>
<organism evidence="2 3">
    <name type="scientific">Candidatus Staskawiczbacteria bacterium RIFOXYD1_FULL_32_13</name>
    <dbReference type="NCBI Taxonomy" id="1802234"/>
    <lineage>
        <taxon>Bacteria</taxon>
        <taxon>Candidatus Staskawicziibacteriota</taxon>
    </lineage>
</organism>
<dbReference type="EMBL" id="MHPU01000038">
    <property type="protein sequence ID" value="OGZ87814.1"/>
    <property type="molecule type" value="Genomic_DNA"/>
</dbReference>
<comment type="caution">
    <text evidence="2">The sequence shown here is derived from an EMBL/GenBank/DDBJ whole genome shotgun (WGS) entry which is preliminary data.</text>
</comment>
<keyword evidence="1" id="KW-0472">Membrane</keyword>
<proteinExistence type="predicted"/>
<name>A0A1G2JL22_9BACT</name>
<dbReference type="Proteomes" id="UP000178935">
    <property type="component" value="Unassembled WGS sequence"/>
</dbReference>
<keyword evidence="1" id="KW-0812">Transmembrane</keyword>
<accession>A0A1G2JL22</accession>
<reference evidence="2 3" key="1">
    <citation type="journal article" date="2016" name="Nat. Commun.">
        <title>Thousands of microbial genomes shed light on interconnected biogeochemical processes in an aquifer system.</title>
        <authorList>
            <person name="Anantharaman K."/>
            <person name="Brown C.T."/>
            <person name="Hug L.A."/>
            <person name="Sharon I."/>
            <person name="Castelle C.J."/>
            <person name="Probst A.J."/>
            <person name="Thomas B.C."/>
            <person name="Singh A."/>
            <person name="Wilkins M.J."/>
            <person name="Karaoz U."/>
            <person name="Brodie E.L."/>
            <person name="Williams K.H."/>
            <person name="Hubbard S.S."/>
            <person name="Banfield J.F."/>
        </authorList>
    </citation>
    <scope>NUCLEOTIDE SEQUENCE [LARGE SCALE GENOMIC DNA]</scope>
</reference>
<feature type="transmembrane region" description="Helical" evidence="1">
    <location>
        <begin position="48"/>
        <end position="68"/>
    </location>
</feature>
<evidence type="ECO:0000313" key="3">
    <source>
        <dbReference type="Proteomes" id="UP000178935"/>
    </source>
</evidence>
<dbReference type="AlphaFoldDB" id="A0A1G2JL22"/>
<evidence type="ECO:0000256" key="1">
    <source>
        <dbReference type="SAM" id="Phobius"/>
    </source>
</evidence>